<dbReference type="InterPro" id="IPR000719">
    <property type="entry name" value="Prot_kinase_dom"/>
</dbReference>
<name>A0AA38YWB6_VITRO</name>
<feature type="domain" description="Protein kinase" evidence="7">
    <location>
        <begin position="78"/>
        <end position="292"/>
    </location>
</feature>
<dbReference type="PROSITE" id="PS00108">
    <property type="entry name" value="PROTEIN_KINASE_ST"/>
    <property type="match status" value="1"/>
</dbReference>
<comment type="caution">
    <text evidence="8">The sequence shown here is derived from an EMBL/GenBank/DDBJ whole genome shotgun (WGS) entry which is preliminary data.</text>
</comment>
<evidence type="ECO:0000256" key="3">
    <source>
        <dbReference type="ARBA" id="ARBA00022777"/>
    </source>
</evidence>
<dbReference type="GO" id="GO:0005886">
    <property type="term" value="C:plasma membrane"/>
    <property type="evidence" value="ECO:0007669"/>
    <property type="project" value="TreeGrafter"/>
</dbReference>
<evidence type="ECO:0000256" key="4">
    <source>
        <dbReference type="ARBA" id="ARBA00022840"/>
    </source>
</evidence>
<proteinExistence type="predicted"/>
<keyword evidence="4" id="KW-0067">ATP-binding</keyword>
<comment type="catalytic activity">
    <reaction evidence="5">
        <text>L-threonyl-[protein] + ATP = O-phospho-L-threonyl-[protein] + ADP + H(+)</text>
        <dbReference type="Rhea" id="RHEA:46608"/>
        <dbReference type="Rhea" id="RHEA-COMP:11060"/>
        <dbReference type="Rhea" id="RHEA-COMP:11605"/>
        <dbReference type="ChEBI" id="CHEBI:15378"/>
        <dbReference type="ChEBI" id="CHEBI:30013"/>
        <dbReference type="ChEBI" id="CHEBI:30616"/>
        <dbReference type="ChEBI" id="CHEBI:61977"/>
        <dbReference type="ChEBI" id="CHEBI:456216"/>
        <dbReference type="EC" id="2.7.11.1"/>
    </reaction>
</comment>
<evidence type="ECO:0000256" key="2">
    <source>
        <dbReference type="ARBA" id="ARBA00022741"/>
    </source>
</evidence>
<dbReference type="GO" id="GO:0005524">
    <property type="term" value="F:ATP binding"/>
    <property type="evidence" value="ECO:0007669"/>
    <property type="project" value="UniProtKB-KW"/>
</dbReference>
<keyword evidence="3" id="KW-0418">Kinase</keyword>
<dbReference type="AlphaFoldDB" id="A0AA38YWB6"/>
<sequence length="292" mass="32114">MKESSDGFVRADQIDLKSLDEQLEKHLNRVWTMDKNKKKEDDASSAAAAAVAAIPTLAPSTTASTAARQDWEIDPSKLIIKTVIARGTFGTVHRGVYDGQDVAVKLLDWGEEGHRTEAEIASLRAAFTQEVAVWHKLDHPNVTKFIGATMGSAELNIQTENGHIGMPSNICCVVVEYLPGGALKSYLIKNRRRKLAFKVVIQLALDLARGLSYLHSQKIVHRDVKTENMLLDKTRTVKIADFGVARVEASNPNDMTGETGTLGYMAPEVLSFCRNGGVKVVAITFMIKLFNY</sequence>
<dbReference type="SMART" id="SM00220">
    <property type="entry name" value="S_TKc"/>
    <property type="match status" value="1"/>
</dbReference>
<evidence type="ECO:0000259" key="7">
    <source>
        <dbReference type="PROSITE" id="PS50011"/>
    </source>
</evidence>
<organism evidence="8 9">
    <name type="scientific">Vitis rotundifolia</name>
    <name type="common">Muscadine grape</name>
    <dbReference type="NCBI Taxonomy" id="103349"/>
    <lineage>
        <taxon>Eukaryota</taxon>
        <taxon>Viridiplantae</taxon>
        <taxon>Streptophyta</taxon>
        <taxon>Embryophyta</taxon>
        <taxon>Tracheophyta</taxon>
        <taxon>Spermatophyta</taxon>
        <taxon>Magnoliopsida</taxon>
        <taxon>eudicotyledons</taxon>
        <taxon>Gunneridae</taxon>
        <taxon>Pentapetalae</taxon>
        <taxon>rosids</taxon>
        <taxon>Vitales</taxon>
        <taxon>Vitaceae</taxon>
        <taxon>Viteae</taxon>
        <taxon>Vitis</taxon>
    </lineage>
</organism>
<evidence type="ECO:0000256" key="6">
    <source>
        <dbReference type="ARBA" id="ARBA00048679"/>
    </source>
</evidence>
<comment type="catalytic activity">
    <reaction evidence="6">
        <text>L-seryl-[protein] + ATP = O-phospho-L-seryl-[protein] + ADP + H(+)</text>
        <dbReference type="Rhea" id="RHEA:17989"/>
        <dbReference type="Rhea" id="RHEA-COMP:9863"/>
        <dbReference type="Rhea" id="RHEA-COMP:11604"/>
        <dbReference type="ChEBI" id="CHEBI:15378"/>
        <dbReference type="ChEBI" id="CHEBI:29999"/>
        <dbReference type="ChEBI" id="CHEBI:30616"/>
        <dbReference type="ChEBI" id="CHEBI:83421"/>
        <dbReference type="ChEBI" id="CHEBI:456216"/>
        <dbReference type="EC" id="2.7.11.1"/>
    </reaction>
</comment>
<dbReference type="EMBL" id="JARBHA010000017">
    <property type="protein sequence ID" value="KAJ9677713.1"/>
    <property type="molecule type" value="Genomic_DNA"/>
</dbReference>
<evidence type="ECO:0000256" key="1">
    <source>
        <dbReference type="ARBA" id="ARBA00022679"/>
    </source>
</evidence>
<dbReference type="SUPFAM" id="SSF56112">
    <property type="entry name" value="Protein kinase-like (PK-like)"/>
    <property type="match status" value="1"/>
</dbReference>
<accession>A0AA38YWB6</accession>
<dbReference type="PANTHER" id="PTHR44329">
    <property type="entry name" value="SERINE/THREONINE-PROTEIN KINASE TNNI3K-RELATED"/>
    <property type="match status" value="1"/>
</dbReference>
<keyword evidence="2" id="KW-0547">Nucleotide-binding</keyword>
<evidence type="ECO:0000313" key="9">
    <source>
        <dbReference type="Proteomes" id="UP001168098"/>
    </source>
</evidence>
<dbReference type="InterPro" id="IPR051681">
    <property type="entry name" value="Ser/Thr_Kinases-Pseudokinases"/>
</dbReference>
<dbReference type="InterPro" id="IPR011009">
    <property type="entry name" value="Kinase-like_dom_sf"/>
</dbReference>
<dbReference type="PANTHER" id="PTHR44329:SF280">
    <property type="entry name" value="PROTEIN KINASE"/>
    <property type="match status" value="1"/>
</dbReference>
<dbReference type="PROSITE" id="PS50011">
    <property type="entry name" value="PROTEIN_KINASE_DOM"/>
    <property type="match status" value="1"/>
</dbReference>
<dbReference type="Pfam" id="PF00069">
    <property type="entry name" value="Pkinase"/>
    <property type="match status" value="1"/>
</dbReference>
<dbReference type="Gene3D" id="1.10.510.10">
    <property type="entry name" value="Transferase(Phosphotransferase) domain 1"/>
    <property type="match status" value="1"/>
</dbReference>
<dbReference type="Gene3D" id="3.30.200.20">
    <property type="entry name" value="Phosphorylase Kinase, domain 1"/>
    <property type="match status" value="1"/>
</dbReference>
<reference evidence="8 9" key="1">
    <citation type="journal article" date="2023" name="BMC Biotechnol.">
        <title>Vitis rotundifolia cv Carlos genome sequencing.</title>
        <authorList>
            <person name="Huff M."/>
            <person name="Hulse-Kemp A."/>
            <person name="Scheffler B."/>
            <person name="Youngblood R."/>
            <person name="Simpson S."/>
            <person name="Babiker E."/>
            <person name="Staton M."/>
        </authorList>
    </citation>
    <scope>NUCLEOTIDE SEQUENCE [LARGE SCALE GENOMIC DNA]</scope>
    <source>
        <tissue evidence="8">Leaf</tissue>
    </source>
</reference>
<protein>
    <recommendedName>
        <fullName evidence="7">Protein kinase domain-containing protein</fullName>
    </recommendedName>
</protein>
<evidence type="ECO:0000256" key="5">
    <source>
        <dbReference type="ARBA" id="ARBA00047899"/>
    </source>
</evidence>
<dbReference type="FunFam" id="3.30.200.20:FF:000034">
    <property type="entry name" value="Kinase suppressor of Ras 1"/>
    <property type="match status" value="1"/>
</dbReference>
<dbReference type="InterPro" id="IPR008271">
    <property type="entry name" value="Ser/Thr_kinase_AS"/>
</dbReference>
<dbReference type="Proteomes" id="UP001168098">
    <property type="component" value="Unassembled WGS sequence"/>
</dbReference>
<evidence type="ECO:0000313" key="8">
    <source>
        <dbReference type="EMBL" id="KAJ9677713.1"/>
    </source>
</evidence>
<keyword evidence="9" id="KW-1185">Reference proteome</keyword>
<dbReference type="GO" id="GO:0004674">
    <property type="term" value="F:protein serine/threonine kinase activity"/>
    <property type="evidence" value="ECO:0007669"/>
    <property type="project" value="UniProtKB-EC"/>
</dbReference>
<gene>
    <name evidence="8" type="ORF">PVL29_022602</name>
</gene>
<keyword evidence="1" id="KW-0808">Transferase</keyword>